<gene>
    <name evidence="2" type="ORF">B1812_18060</name>
</gene>
<name>A0A1W6MYL2_9HYPH</name>
<proteinExistence type="predicted"/>
<feature type="transmembrane region" description="Helical" evidence="1">
    <location>
        <begin position="32"/>
        <end position="51"/>
    </location>
</feature>
<keyword evidence="3" id="KW-1185">Reference proteome</keyword>
<reference evidence="2 3" key="1">
    <citation type="submission" date="2017-02" db="EMBL/GenBank/DDBJ databases">
        <authorList>
            <person name="Peterson S.W."/>
        </authorList>
    </citation>
    <scope>NUCLEOTIDE SEQUENCE [LARGE SCALE GENOMIC DNA]</scope>
    <source>
        <strain evidence="2 3">S285</strain>
    </source>
</reference>
<accession>A0A1W6MYL2</accession>
<keyword evidence="1" id="KW-0812">Transmembrane</keyword>
<dbReference type="EMBL" id="CP019948">
    <property type="protein sequence ID" value="ARN82681.1"/>
    <property type="molecule type" value="Genomic_DNA"/>
</dbReference>
<protein>
    <submittedName>
        <fullName evidence="2">Uncharacterized protein</fullName>
    </submittedName>
</protein>
<sequence length="77" mass="8514">MWRTALGWLVLSSAAAFILGFFSGELKLDDARAPTILTAVGFLVAIVWSFFVMRMIQNKSFGDFRLVLVRDGQGASE</sequence>
<organism evidence="2 3">
    <name type="scientific">Methylocystis bryophila</name>
    <dbReference type="NCBI Taxonomy" id="655015"/>
    <lineage>
        <taxon>Bacteria</taxon>
        <taxon>Pseudomonadati</taxon>
        <taxon>Pseudomonadota</taxon>
        <taxon>Alphaproteobacteria</taxon>
        <taxon>Hyphomicrobiales</taxon>
        <taxon>Methylocystaceae</taxon>
        <taxon>Methylocystis</taxon>
    </lineage>
</organism>
<keyword evidence="1" id="KW-0472">Membrane</keyword>
<keyword evidence="1" id="KW-1133">Transmembrane helix</keyword>
<evidence type="ECO:0000313" key="2">
    <source>
        <dbReference type="EMBL" id="ARN82681.1"/>
    </source>
</evidence>
<dbReference type="AlphaFoldDB" id="A0A1W6MYL2"/>
<dbReference type="Proteomes" id="UP000193978">
    <property type="component" value="Chromosome"/>
</dbReference>
<dbReference type="KEGG" id="mbry:B1812_18060"/>
<evidence type="ECO:0000256" key="1">
    <source>
        <dbReference type="SAM" id="Phobius"/>
    </source>
</evidence>
<evidence type="ECO:0000313" key="3">
    <source>
        <dbReference type="Proteomes" id="UP000193978"/>
    </source>
</evidence>